<accession>A0ABS5EZZ5</accession>
<evidence type="ECO:0000313" key="2">
    <source>
        <dbReference type="Proteomes" id="UP001196870"/>
    </source>
</evidence>
<proteinExistence type="predicted"/>
<keyword evidence="2" id="KW-1185">Reference proteome</keyword>
<dbReference type="EMBL" id="JAAGBB010000015">
    <property type="protein sequence ID" value="MBR0665505.1"/>
    <property type="molecule type" value="Genomic_DNA"/>
</dbReference>
<protein>
    <submittedName>
        <fullName evidence="1">Uncharacterized protein</fullName>
    </submittedName>
</protein>
<gene>
    <name evidence="1" type="ORF">GXW71_14175</name>
</gene>
<dbReference type="Proteomes" id="UP001196870">
    <property type="component" value="Unassembled WGS sequence"/>
</dbReference>
<organism evidence="1 2">
    <name type="scientific">Plastoroseomonas hellenica</name>
    <dbReference type="NCBI Taxonomy" id="2687306"/>
    <lineage>
        <taxon>Bacteria</taxon>
        <taxon>Pseudomonadati</taxon>
        <taxon>Pseudomonadota</taxon>
        <taxon>Alphaproteobacteria</taxon>
        <taxon>Acetobacterales</taxon>
        <taxon>Acetobacteraceae</taxon>
        <taxon>Plastoroseomonas</taxon>
    </lineage>
</organism>
<comment type="caution">
    <text evidence="1">The sequence shown here is derived from an EMBL/GenBank/DDBJ whole genome shotgun (WGS) entry which is preliminary data.</text>
</comment>
<reference evidence="2" key="1">
    <citation type="journal article" date="2021" name="Syst. Appl. Microbiol.">
        <title>Roseomonas hellenica sp. nov., isolated from roots of wild-growing Alkanna tinctoria.</title>
        <authorList>
            <person name="Rat A."/>
            <person name="Naranjo H.D."/>
            <person name="Lebbe L."/>
            <person name="Cnockaert M."/>
            <person name="Krigas N."/>
            <person name="Grigoriadou K."/>
            <person name="Maloupa E."/>
            <person name="Willems A."/>
        </authorList>
    </citation>
    <scope>NUCLEOTIDE SEQUENCE [LARGE SCALE GENOMIC DNA]</scope>
    <source>
        <strain evidence="2">LMG 31523</strain>
    </source>
</reference>
<dbReference type="RefSeq" id="WP_211853171.1">
    <property type="nucleotide sequence ID" value="NZ_JAAGBB010000015.1"/>
</dbReference>
<evidence type="ECO:0000313" key="1">
    <source>
        <dbReference type="EMBL" id="MBR0665505.1"/>
    </source>
</evidence>
<sequence>MPKTNEEGVVIGALLEIVAKVENSPKIVSPFGFRIIEWNGERVLTPLSADEYKNIMMSAGKAIDIRKFRSDPAGWGCVATNLGCEVVSGTEGGGYCTVFHRNRIIGISCECIGLPDADAGRTTA</sequence>
<name>A0ABS5EZZ5_9PROT</name>